<accession>A0A1I2E187</accession>
<evidence type="ECO:0000256" key="2">
    <source>
        <dbReference type="ARBA" id="ARBA00023002"/>
    </source>
</evidence>
<dbReference type="GO" id="GO:0016491">
    <property type="term" value="F:oxidoreductase activity"/>
    <property type="evidence" value="ECO:0007669"/>
    <property type="project" value="UniProtKB-KW"/>
</dbReference>
<dbReference type="GO" id="GO:0008206">
    <property type="term" value="P:bile acid metabolic process"/>
    <property type="evidence" value="ECO:0007669"/>
    <property type="project" value="UniProtKB-ARBA"/>
</dbReference>
<dbReference type="Pfam" id="PF13561">
    <property type="entry name" value="adh_short_C2"/>
    <property type="match status" value="1"/>
</dbReference>
<keyword evidence="4" id="KW-1185">Reference proteome</keyword>
<gene>
    <name evidence="3" type="ORF">SAMN05216378_4379</name>
</gene>
<dbReference type="NCBIfam" id="NF005559">
    <property type="entry name" value="PRK07231.1"/>
    <property type="match status" value="1"/>
</dbReference>
<evidence type="ECO:0000313" key="3">
    <source>
        <dbReference type="EMBL" id="SFE86426.1"/>
    </source>
</evidence>
<dbReference type="PRINTS" id="PR00081">
    <property type="entry name" value="GDHRDH"/>
</dbReference>
<evidence type="ECO:0000256" key="1">
    <source>
        <dbReference type="ARBA" id="ARBA00006484"/>
    </source>
</evidence>
<dbReference type="InterPro" id="IPR020904">
    <property type="entry name" value="Sc_DH/Rdtase_CS"/>
</dbReference>
<dbReference type="PROSITE" id="PS00061">
    <property type="entry name" value="ADH_SHORT"/>
    <property type="match status" value="1"/>
</dbReference>
<dbReference type="Gene3D" id="3.40.50.720">
    <property type="entry name" value="NAD(P)-binding Rossmann-like Domain"/>
    <property type="match status" value="1"/>
</dbReference>
<name>A0A1I2E187_9BACL</name>
<dbReference type="PANTHER" id="PTHR24321">
    <property type="entry name" value="DEHYDROGENASES, SHORT CHAIN"/>
    <property type="match status" value="1"/>
</dbReference>
<dbReference type="InterPro" id="IPR002347">
    <property type="entry name" value="SDR_fam"/>
</dbReference>
<dbReference type="SUPFAM" id="SSF51735">
    <property type="entry name" value="NAD(P)-binding Rossmann-fold domains"/>
    <property type="match status" value="1"/>
</dbReference>
<dbReference type="PANTHER" id="PTHR24321:SF11">
    <property type="entry name" value="BLR0893 PROTEIN"/>
    <property type="match status" value="1"/>
</dbReference>
<dbReference type="PRINTS" id="PR00080">
    <property type="entry name" value="SDRFAMILY"/>
</dbReference>
<evidence type="ECO:0000313" key="4">
    <source>
        <dbReference type="Proteomes" id="UP000198855"/>
    </source>
</evidence>
<keyword evidence="2" id="KW-0560">Oxidoreductase</keyword>
<dbReference type="RefSeq" id="WP_091188536.1">
    <property type="nucleotide sequence ID" value="NZ_FOMT01000004.1"/>
</dbReference>
<dbReference type="AlphaFoldDB" id="A0A1I2E187"/>
<protein>
    <submittedName>
        <fullName evidence="3">NAD(P)-dependent dehydrogenase, short-chain alcohol dehydrogenase family</fullName>
    </submittedName>
</protein>
<proteinExistence type="inferred from homology"/>
<dbReference type="InterPro" id="IPR036291">
    <property type="entry name" value="NAD(P)-bd_dom_sf"/>
</dbReference>
<dbReference type="EMBL" id="FOMT01000004">
    <property type="protein sequence ID" value="SFE86426.1"/>
    <property type="molecule type" value="Genomic_DNA"/>
</dbReference>
<dbReference type="Proteomes" id="UP000198855">
    <property type="component" value="Unassembled WGS sequence"/>
</dbReference>
<comment type="similarity">
    <text evidence="1">Belongs to the short-chain dehydrogenases/reductases (SDR) family.</text>
</comment>
<organism evidence="3 4">
    <name type="scientific">Paenibacillus catalpae</name>
    <dbReference type="NCBI Taxonomy" id="1045775"/>
    <lineage>
        <taxon>Bacteria</taxon>
        <taxon>Bacillati</taxon>
        <taxon>Bacillota</taxon>
        <taxon>Bacilli</taxon>
        <taxon>Bacillales</taxon>
        <taxon>Paenibacillaceae</taxon>
        <taxon>Paenibacillus</taxon>
    </lineage>
</organism>
<reference evidence="4" key="1">
    <citation type="submission" date="2016-10" db="EMBL/GenBank/DDBJ databases">
        <authorList>
            <person name="Varghese N."/>
            <person name="Submissions S."/>
        </authorList>
    </citation>
    <scope>NUCLEOTIDE SEQUENCE [LARGE SCALE GENOMIC DNA]</scope>
    <source>
        <strain evidence="4">CGMCC 1.10784</strain>
    </source>
</reference>
<sequence>MRFHNKVAIVTGGASGIGEATVREFAAEGAKVVIADFSDRGTAVSEELNKQGYDTFFVKTNVAEEASVKAMVAAAVKKYGKLDILFANAGIGAQGVTHELALKDWQRMIDINLTGVFLCDKYAIDQMLKQGTGGAVVNCGSIHSHVARNTIPAYSAAKGGVKLLTQSTAIAYAQQNIRVNAICPGYIDTPLIQGSSEEARQYLVNLHPMGRLGKPEEIAKAVLFLASEDASFVTGTTLTVDGGYTAQ</sequence>
<dbReference type="FunFam" id="3.40.50.720:FF:000084">
    <property type="entry name" value="Short-chain dehydrogenase reductase"/>
    <property type="match status" value="1"/>
</dbReference>
<dbReference type="STRING" id="1045775.SAMN05216378_4379"/>
<dbReference type="OrthoDB" id="9803333at2"/>